<dbReference type="Pfam" id="PF05708">
    <property type="entry name" value="Peptidase_C92"/>
    <property type="match status" value="1"/>
</dbReference>
<dbReference type="Proteomes" id="UP001449657">
    <property type="component" value="Chromosome"/>
</dbReference>
<dbReference type="RefSeq" id="WP_341842112.1">
    <property type="nucleotide sequence ID" value="NZ_CP149792.1"/>
</dbReference>
<dbReference type="SUPFAM" id="SSF54001">
    <property type="entry name" value="Cysteine proteinases"/>
    <property type="match status" value="1"/>
</dbReference>
<accession>A0ABZ2Z5E9</accession>
<dbReference type="NCBIfam" id="NF007458">
    <property type="entry name" value="PRK10030.1"/>
    <property type="match status" value="1"/>
</dbReference>
<gene>
    <name evidence="2" type="ORF">WJU22_04725</name>
</gene>
<dbReference type="Gene3D" id="3.90.1720.10">
    <property type="entry name" value="endopeptidase domain like (from Nostoc punctiforme)"/>
    <property type="match status" value="1"/>
</dbReference>
<keyword evidence="1" id="KW-0732">Signal</keyword>
<reference evidence="2 3" key="1">
    <citation type="submission" date="2024-03" db="EMBL/GenBank/DDBJ databases">
        <title>Chitinophaga caseinilytica sp. nov., a casein hydrolysing bacterium isolated from forest soil.</title>
        <authorList>
            <person name="Lee D.S."/>
            <person name="Han D.M."/>
            <person name="Baek J.H."/>
            <person name="Choi D.G."/>
            <person name="Jeon J.H."/>
            <person name="Jeon C.O."/>
        </authorList>
    </citation>
    <scope>NUCLEOTIDE SEQUENCE [LARGE SCALE GENOMIC DNA]</scope>
    <source>
        <strain evidence="2 3">KACC 19118</strain>
    </source>
</reference>
<dbReference type="InterPro" id="IPR024453">
    <property type="entry name" value="Peptidase_C92"/>
</dbReference>
<protein>
    <submittedName>
        <fullName evidence="2">YiiX family permuted papain-like enzyme</fullName>
    </submittedName>
</protein>
<organism evidence="2 3">
    <name type="scientific">Chitinophaga caseinilytica</name>
    <dbReference type="NCBI Taxonomy" id="2267521"/>
    <lineage>
        <taxon>Bacteria</taxon>
        <taxon>Pseudomonadati</taxon>
        <taxon>Bacteroidota</taxon>
        <taxon>Chitinophagia</taxon>
        <taxon>Chitinophagales</taxon>
        <taxon>Chitinophagaceae</taxon>
        <taxon>Chitinophaga</taxon>
    </lineage>
</organism>
<dbReference type="InterPro" id="IPR038765">
    <property type="entry name" value="Papain-like_cys_pep_sf"/>
</dbReference>
<evidence type="ECO:0000313" key="2">
    <source>
        <dbReference type="EMBL" id="WZN47476.1"/>
    </source>
</evidence>
<sequence length="201" mass="22853">MHFFRLLILAALLPGSPASAQQNLREGDIVFQDSQSPQCEAIRRATHSPWSHCGILYRADNGAWMVLEAVQPVSVTTLELWKLRNKQSFAVKRLKNGENILTAEVIDKMKSEAEPYIGKNYDIYFNWSDAEIYCSELVWKIYHTVGIDLCELKPLRSYDLSHPIVKATMEKRYGKNAPFSEKMVSPGDLFNSSLLESVPTK</sequence>
<evidence type="ECO:0000313" key="3">
    <source>
        <dbReference type="Proteomes" id="UP001449657"/>
    </source>
</evidence>
<feature type="signal peptide" evidence="1">
    <location>
        <begin position="1"/>
        <end position="20"/>
    </location>
</feature>
<evidence type="ECO:0000256" key="1">
    <source>
        <dbReference type="SAM" id="SignalP"/>
    </source>
</evidence>
<feature type="chain" id="PRO_5047393124" evidence="1">
    <location>
        <begin position="21"/>
        <end position="201"/>
    </location>
</feature>
<proteinExistence type="predicted"/>
<keyword evidence="3" id="KW-1185">Reference proteome</keyword>
<dbReference type="EMBL" id="CP150096">
    <property type="protein sequence ID" value="WZN47476.1"/>
    <property type="molecule type" value="Genomic_DNA"/>
</dbReference>
<name>A0ABZ2Z5E9_9BACT</name>